<keyword evidence="10" id="KW-1185">Reference proteome</keyword>
<dbReference type="Pfam" id="PF02518">
    <property type="entry name" value="HATPase_c"/>
    <property type="match status" value="1"/>
</dbReference>
<feature type="region of interest" description="Disordered" evidence="6">
    <location>
        <begin position="438"/>
        <end position="458"/>
    </location>
</feature>
<evidence type="ECO:0000259" key="8">
    <source>
        <dbReference type="SMART" id="SM00387"/>
    </source>
</evidence>
<dbReference type="EC" id="2.7.13.3" evidence="2"/>
<proteinExistence type="predicted"/>
<keyword evidence="7" id="KW-1133">Transmembrane helix</keyword>
<organism evidence="9 10">
    <name type="scientific">Actinomadura macrotermitis</name>
    <dbReference type="NCBI Taxonomy" id="2585200"/>
    <lineage>
        <taxon>Bacteria</taxon>
        <taxon>Bacillati</taxon>
        <taxon>Actinomycetota</taxon>
        <taxon>Actinomycetes</taxon>
        <taxon>Streptosporangiales</taxon>
        <taxon>Thermomonosporaceae</taxon>
        <taxon>Actinomadura</taxon>
    </lineage>
</organism>
<dbReference type="EMBL" id="WEGH01000003">
    <property type="protein sequence ID" value="MQY06614.1"/>
    <property type="molecule type" value="Genomic_DNA"/>
</dbReference>
<protein>
    <recommendedName>
        <fullName evidence="2">histidine kinase</fullName>
        <ecNumber evidence="2">2.7.13.3</ecNumber>
    </recommendedName>
</protein>
<feature type="domain" description="Histidine kinase/HSP90-like ATPase" evidence="8">
    <location>
        <begin position="321"/>
        <end position="431"/>
    </location>
</feature>
<feature type="region of interest" description="Disordered" evidence="6">
    <location>
        <begin position="368"/>
        <end position="392"/>
    </location>
</feature>
<dbReference type="PANTHER" id="PTHR45436">
    <property type="entry name" value="SENSOR HISTIDINE KINASE YKOH"/>
    <property type="match status" value="1"/>
</dbReference>
<evidence type="ECO:0000256" key="7">
    <source>
        <dbReference type="SAM" id="Phobius"/>
    </source>
</evidence>
<evidence type="ECO:0000256" key="1">
    <source>
        <dbReference type="ARBA" id="ARBA00000085"/>
    </source>
</evidence>
<dbReference type="Gene3D" id="3.30.565.10">
    <property type="entry name" value="Histidine kinase-like ATPase, C-terminal domain"/>
    <property type="match status" value="1"/>
</dbReference>
<evidence type="ECO:0000313" key="10">
    <source>
        <dbReference type="Proteomes" id="UP000487268"/>
    </source>
</evidence>
<dbReference type="AlphaFoldDB" id="A0A7K0C1F2"/>
<accession>A0A7K0C1F2</accession>
<dbReference type="PANTHER" id="PTHR45436:SF5">
    <property type="entry name" value="SENSOR HISTIDINE KINASE TRCS"/>
    <property type="match status" value="1"/>
</dbReference>
<dbReference type="GO" id="GO:0000160">
    <property type="term" value="P:phosphorelay signal transduction system"/>
    <property type="evidence" value="ECO:0007669"/>
    <property type="project" value="TreeGrafter"/>
</dbReference>
<reference evidence="9 10" key="1">
    <citation type="submission" date="2019-10" db="EMBL/GenBank/DDBJ databases">
        <title>Actinomadura rubteroloni sp. nov. and Actinomadura macrotermitis sp. nov., isolated from the gut of fungus growing-termite Macrotermes natalensis.</title>
        <authorList>
            <person name="Benndorf R."/>
            <person name="Martin K."/>
            <person name="Kuefner M."/>
            <person name="De Beer W."/>
            <person name="Kaster A.-K."/>
            <person name="Vollmers J."/>
            <person name="Poulsen M."/>
            <person name="Beemelmanns C."/>
        </authorList>
    </citation>
    <scope>NUCLEOTIDE SEQUENCE [LARGE SCALE GENOMIC DNA]</scope>
    <source>
        <strain evidence="9 10">RB68</strain>
    </source>
</reference>
<evidence type="ECO:0000313" key="9">
    <source>
        <dbReference type="EMBL" id="MQY06614.1"/>
    </source>
</evidence>
<keyword evidence="7" id="KW-0472">Membrane</keyword>
<feature type="transmembrane region" description="Helical" evidence="7">
    <location>
        <begin position="45"/>
        <end position="65"/>
    </location>
</feature>
<dbReference type="SUPFAM" id="SSF55874">
    <property type="entry name" value="ATPase domain of HSP90 chaperone/DNA topoisomerase II/histidine kinase"/>
    <property type="match status" value="1"/>
</dbReference>
<sequence length="479" mass="49965">MSAREAEPGRPPLERALIVWVAAVAVLGGAWLWALTAVPPAVRPLTAWSGGAAGLAVALVLAAVAHHAAAARRSRAHLTGLADGAARLERQAAELADGALPLLVRHIREGASPDAALAAAPRPDSAALRRLLHALAHEVAATERSAAAARACAASLHDELRLIAEETLPAAIERVRGEHATADRVLREAPRPADPLAARLLADAVRALADGERTAAATLTACASAAARLQEMITGMLAELHELQFRHDEQEVFDDLLDLDHRASRMGRLADGVALLAGGGSARRWPGPVPMEDVLRGALGRITDFPRVRLHGTGDAAVAGHAAEGVMHALAELLDNATAFSPPGTAVHVYVEEEDAGVIVTVEDGGLGMRPHERERAQRAVSEPPGPGNLPGPRHGLAVVGLLACRLGLRVSFRPSARGGTGVVVLIPRRLVTRQEAPPPLLRPSAEPLSVPAPADEPAALPDSAVRFVAFHQAGRDPE</sequence>
<gene>
    <name evidence="9" type="ORF">ACRB68_47090</name>
</gene>
<keyword evidence="3" id="KW-0597">Phosphoprotein</keyword>
<keyword evidence="7" id="KW-0812">Transmembrane</keyword>
<name>A0A7K0C1F2_9ACTN</name>
<evidence type="ECO:0000256" key="3">
    <source>
        <dbReference type="ARBA" id="ARBA00022553"/>
    </source>
</evidence>
<keyword evidence="4" id="KW-0808">Transferase</keyword>
<evidence type="ECO:0000256" key="6">
    <source>
        <dbReference type="SAM" id="MobiDB-lite"/>
    </source>
</evidence>
<dbReference type="InterPro" id="IPR003594">
    <property type="entry name" value="HATPase_dom"/>
</dbReference>
<dbReference type="GO" id="GO:0004673">
    <property type="term" value="F:protein histidine kinase activity"/>
    <property type="evidence" value="ECO:0007669"/>
    <property type="project" value="UniProtKB-EC"/>
</dbReference>
<feature type="transmembrane region" description="Helical" evidence="7">
    <location>
        <begin position="12"/>
        <end position="33"/>
    </location>
</feature>
<dbReference type="InterPro" id="IPR036890">
    <property type="entry name" value="HATPase_C_sf"/>
</dbReference>
<dbReference type="SMART" id="SM00387">
    <property type="entry name" value="HATPase_c"/>
    <property type="match status" value="1"/>
</dbReference>
<dbReference type="OrthoDB" id="3845898at2"/>
<comment type="caution">
    <text evidence="9">The sequence shown here is derived from an EMBL/GenBank/DDBJ whole genome shotgun (WGS) entry which is preliminary data.</text>
</comment>
<dbReference type="GO" id="GO:0005886">
    <property type="term" value="C:plasma membrane"/>
    <property type="evidence" value="ECO:0007669"/>
    <property type="project" value="TreeGrafter"/>
</dbReference>
<keyword evidence="5" id="KW-0418">Kinase</keyword>
<dbReference type="Proteomes" id="UP000487268">
    <property type="component" value="Unassembled WGS sequence"/>
</dbReference>
<comment type="catalytic activity">
    <reaction evidence="1">
        <text>ATP + protein L-histidine = ADP + protein N-phospho-L-histidine.</text>
        <dbReference type="EC" id="2.7.13.3"/>
    </reaction>
</comment>
<evidence type="ECO:0000256" key="5">
    <source>
        <dbReference type="ARBA" id="ARBA00022777"/>
    </source>
</evidence>
<evidence type="ECO:0000256" key="2">
    <source>
        <dbReference type="ARBA" id="ARBA00012438"/>
    </source>
</evidence>
<dbReference type="InterPro" id="IPR050428">
    <property type="entry name" value="TCS_sensor_his_kinase"/>
</dbReference>
<evidence type="ECO:0000256" key="4">
    <source>
        <dbReference type="ARBA" id="ARBA00022679"/>
    </source>
</evidence>
<dbReference type="RefSeq" id="WP_153535981.1">
    <property type="nucleotide sequence ID" value="NZ_WEGH01000003.1"/>
</dbReference>